<dbReference type="Pfam" id="PF13403">
    <property type="entry name" value="Hint_2"/>
    <property type="match status" value="1"/>
</dbReference>
<name>A0A0L1JTE3_9RHOB</name>
<accession>A0A0L1JTE3</accession>
<evidence type="ECO:0000313" key="2">
    <source>
        <dbReference type="EMBL" id="KNG94957.1"/>
    </source>
</evidence>
<evidence type="ECO:0000259" key="1">
    <source>
        <dbReference type="Pfam" id="PF13403"/>
    </source>
</evidence>
<dbReference type="AlphaFoldDB" id="A0A0L1JTE3"/>
<dbReference type="EMBL" id="AQQZ01000002">
    <property type="protein sequence ID" value="KNG94957.1"/>
    <property type="molecule type" value="Genomic_DNA"/>
</dbReference>
<sequence length="256" mass="27587">MANLDFGTRGALLPVSPATDGRIARQDGRPQRTPPLMRKYEVASLLPDLSIRRTHHVAPATSLFTATSSAFAHGALINTVAGPVPVEDLLPGDYLDVQDADPAAILWIGSTLLAPNMPEVDGALSRLVRIMPDTFGLARPMHNLLLGPGARVLQPQQGGGGSVLVDIRGRVDGTSVIEVTPPSPVRLYHIATRRHAIIEADGIAVETYHPGRNTTDRLGFNTRSLYLSMFPHIRELSDFGPLIYPRTDAEDDLDAA</sequence>
<organism evidence="2 3">
    <name type="scientific">Pseudaestuariivita atlantica</name>
    <dbReference type="NCBI Taxonomy" id="1317121"/>
    <lineage>
        <taxon>Bacteria</taxon>
        <taxon>Pseudomonadati</taxon>
        <taxon>Pseudomonadota</taxon>
        <taxon>Alphaproteobacteria</taxon>
        <taxon>Rhodobacterales</taxon>
        <taxon>Paracoccaceae</taxon>
        <taxon>Pseudaestuariivita</taxon>
    </lineage>
</organism>
<feature type="domain" description="Hedgehog/Intein (Hint)" evidence="1">
    <location>
        <begin position="70"/>
        <end position="211"/>
    </location>
</feature>
<evidence type="ECO:0000313" key="3">
    <source>
        <dbReference type="Proteomes" id="UP000036938"/>
    </source>
</evidence>
<reference evidence="2 3" key="1">
    <citation type="journal article" date="2015" name="Int. J. Syst. Evol. Microbiol.">
        <title>Aestuariivita atlantica sp. nov., isolated from deep sea sediment of the Atlantic Ocean.</title>
        <authorList>
            <person name="Li G."/>
            <person name="Lai Q."/>
            <person name="Du Y."/>
            <person name="Liu X."/>
            <person name="Sun F."/>
            <person name="Shao Z."/>
        </authorList>
    </citation>
    <scope>NUCLEOTIDE SEQUENCE [LARGE SCALE GENOMIC DNA]</scope>
    <source>
        <strain evidence="2 3">22II-S11-z3</strain>
    </source>
</reference>
<dbReference type="STRING" id="1317121.ATO11_06225"/>
<gene>
    <name evidence="2" type="ORF">ATO11_06225</name>
</gene>
<dbReference type="Proteomes" id="UP000036938">
    <property type="component" value="Unassembled WGS sequence"/>
</dbReference>
<proteinExistence type="predicted"/>
<dbReference type="InterPro" id="IPR028992">
    <property type="entry name" value="Hedgehog/Intein_dom"/>
</dbReference>
<protein>
    <recommendedName>
        <fullName evidence="1">Hedgehog/Intein (Hint) domain-containing protein</fullName>
    </recommendedName>
</protein>
<keyword evidence="3" id="KW-1185">Reference proteome</keyword>
<comment type="caution">
    <text evidence="2">The sequence shown here is derived from an EMBL/GenBank/DDBJ whole genome shotgun (WGS) entry which is preliminary data.</text>
</comment>